<evidence type="ECO:0000313" key="1">
    <source>
        <dbReference type="Proteomes" id="UP000887580"/>
    </source>
</evidence>
<name>A0AC35F0A6_9BILA</name>
<dbReference type="Proteomes" id="UP000887580">
    <property type="component" value="Unplaced"/>
</dbReference>
<evidence type="ECO:0000313" key="2">
    <source>
        <dbReference type="WBParaSite" id="PS1159_v2.g12505.t1"/>
    </source>
</evidence>
<accession>A0AC35F0A6</accession>
<proteinExistence type="predicted"/>
<organism evidence="1 2">
    <name type="scientific">Panagrolaimus sp. PS1159</name>
    <dbReference type="NCBI Taxonomy" id="55785"/>
    <lineage>
        <taxon>Eukaryota</taxon>
        <taxon>Metazoa</taxon>
        <taxon>Ecdysozoa</taxon>
        <taxon>Nematoda</taxon>
        <taxon>Chromadorea</taxon>
        <taxon>Rhabditida</taxon>
        <taxon>Tylenchina</taxon>
        <taxon>Panagrolaimomorpha</taxon>
        <taxon>Panagrolaimoidea</taxon>
        <taxon>Panagrolaimidae</taxon>
        <taxon>Panagrolaimus</taxon>
    </lineage>
</organism>
<sequence length="225" mass="26176">MIHLDFCKWLDMADLTVKLWITNKIDTVESGFSQLSPIIPKLYITDFKVLTLRDQRISYNDILFLSNVEKLEFCNVILKNEDGTIVKLEKLVKVLPKTKYITISETLKEYSNSMISKNTVNELLKLPHFSKITNFNLDDIPETFDIETCFAFIKENKISKFRLHFSSSISAAHKTRLEAIIDEILQTENHDYKVPFIDFRACNRNFSITKNGENTVHFSIKIKSL</sequence>
<reference evidence="2" key="1">
    <citation type="submission" date="2022-11" db="UniProtKB">
        <authorList>
            <consortium name="WormBaseParasite"/>
        </authorList>
    </citation>
    <scope>IDENTIFICATION</scope>
</reference>
<dbReference type="WBParaSite" id="PS1159_v2.g12505.t1">
    <property type="protein sequence ID" value="PS1159_v2.g12505.t1"/>
    <property type="gene ID" value="PS1159_v2.g12505"/>
</dbReference>
<protein>
    <submittedName>
        <fullName evidence="2">FTH domain-containing protein</fullName>
    </submittedName>
</protein>